<dbReference type="PROSITE" id="PS00606">
    <property type="entry name" value="KS3_1"/>
    <property type="match status" value="1"/>
</dbReference>
<keyword evidence="8" id="KW-0443">Lipid metabolism</keyword>
<organism evidence="15 16">
    <name type="scientific">Candidatus Electrothrix aarhusensis</name>
    <dbReference type="NCBI Taxonomy" id="1859131"/>
    <lineage>
        <taxon>Bacteria</taxon>
        <taxon>Pseudomonadati</taxon>
        <taxon>Thermodesulfobacteriota</taxon>
        <taxon>Desulfobulbia</taxon>
        <taxon>Desulfobulbales</taxon>
        <taxon>Desulfobulbaceae</taxon>
        <taxon>Candidatus Electrothrix</taxon>
    </lineage>
</organism>
<keyword evidence="9 11" id="KW-0275">Fatty acid biosynthesis</keyword>
<evidence type="ECO:0000256" key="13">
    <source>
        <dbReference type="RuleBase" id="RU003694"/>
    </source>
</evidence>
<dbReference type="InterPro" id="IPR014031">
    <property type="entry name" value="Ketoacyl_synth_C"/>
</dbReference>
<sequence length="417" mass="44242">MVNNAQRRVVVTGVGLVTPLGTGTEKTWQGLVNGQSGIGPITRFDASAHTSQIAAEVKDFNPDLWFEKKQAKHLDHFVQYGIAAAEMAVKAGGLEITEEMAERVGVVTGCGMGGLPTIEEYHSVLLNRGPRRITPFLVPRMIPNMPSGHISMYLNAKGPNLALSTACAAGTHAVGEAYRHILFGDCDVAITGGTESVICPLAVGGFASMKALSTRNDDPTHASRPFDKDRDGFIIAEGAGMIVLEELEFARARGAEILAEIVGYGQSSDAYHIAAPPEDGEGAARCMKMALRNAGMNPDEIDYINAHGTSTPLNDRCETAAIKTVFGDHAYKLAISSTKSMTGHMLGGAGGIEAAFTALTLHHQCIPPTVNLENPDPNCDLDYVPNTAREVSIRAAMSNSFGFGGTNGVIIMKRFEG</sequence>
<dbReference type="Proteomes" id="UP000287853">
    <property type="component" value="Unassembled WGS sequence"/>
</dbReference>
<feature type="domain" description="Ketosynthase family 3 (KS3)" evidence="14">
    <location>
        <begin position="6"/>
        <end position="414"/>
    </location>
</feature>
<dbReference type="Pfam" id="PF02801">
    <property type="entry name" value="Ketoacyl-synt_C"/>
    <property type="match status" value="1"/>
</dbReference>
<dbReference type="PANTHER" id="PTHR11712:SF336">
    <property type="entry name" value="3-OXOACYL-[ACYL-CARRIER-PROTEIN] SYNTHASE, MITOCHONDRIAL"/>
    <property type="match status" value="1"/>
</dbReference>
<dbReference type="PROSITE" id="PS52004">
    <property type="entry name" value="KS3_2"/>
    <property type="match status" value="1"/>
</dbReference>
<keyword evidence="7" id="KW-0276">Fatty acid metabolism</keyword>
<evidence type="ECO:0000256" key="3">
    <source>
        <dbReference type="ARBA" id="ARBA00012356"/>
    </source>
</evidence>
<dbReference type="NCBIfam" id="NF004970">
    <property type="entry name" value="PRK06333.1"/>
    <property type="match status" value="1"/>
</dbReference>
<comment type="function">
    <text evidence="11">Involved in the type II fatty acid elongation cycle. Catalyzes the elongation of a wide range of acyl-ACP by the addition of two carbons from malonyl-ACP to an acyl acceptor. Can efficiently catalyze the conversion of palmitoleoyl-ACP (cis-hexadec-9-enoyl-ACP) to cis-vaccenoyl-ACP (cis-octadec-11-enoyl-ACP), an essential step in the thermal regulation of fatty acid composition.</text>
</comment>
<evidence type="ECO:0000256" key="11">
    <source>
        <dbReference type="PIRNR" id="PIRNR000447"/>
    </source>
</evidence>
<dbReference type="InterPro" id="IPR018201">
    <property type="entry name" value="Ketoacyl_synth_AS"/>
</dbReference>
<evidence type="ECO:0000256" key="7">
    <source>
        <dbReference type="ARBA" id="ARBA00022832"/>
    </source>
</evidence>
<dbReference type="PIRSF" id="PIRSF000447">
    <property type="entry name" value="KAS_II"/>
    <property type="match status" value="1"/>
</dbReference>
<evidence type="ECO:0000256" key="1">
    <source>
        <dbReference type="ARBA" id="ARBA00005194"/>
    </source>
</evidence>
<keyword evidence="16" id="KW-1185">Reference proteome</keyword>
<evidence type="ECO:0000256" key="4">
    <source>
        <dbReference type="ARBA" id="ARBA00014657"/>
    </source>
</evidence>
<evidence type="ECO:0000256" key="12">
    <source>
        <dbReference type="PIRSR" id="PIRSR000447-1"/>
    </source>
</evidence>
<dbReference type="Pfam" id="PF00109">
    <property type="entry name" value="ketoacyl-synt"/>
    <property type="match status" value="1"/>
</dbReference>
<evidence type="ECO:0000313" key="16">
    <source>
        <dbReference type="Proteomes" id="UP000287853"/>
    </source>
</evidence>
<dbReference type="FunFam" id="3.40.47.10:FF:000009">
    <property type="entry name" value="3-oxoacyl-[acyl-carrier-protein] synthase 2"/>
    <property type="match status" value="1"/>
</dbReference>
<keyword evidence="10 11" id="KW-0012">Acyltransferase</keyword>
<dbReference type="GO" id="GO:0005829">
    <property type="term" value="C:cytosol"/>
    <property type="evidence" value="ECO:0007669"/>
    <property type="project" value="TreeGrafter"/>
</dbReference>
<dbReference type="PANTHER" id="PTHR11712">
    <property type="entry name" value="POLYKETIDE SYNTHASE-RELATED"/>
    <property type="match status" value="1"/>
</dbReference>
<keyword evidence="6 11" id="KW-0808">Transferase</keyword>
<keyword evidence="5 11" id="KW-0444">Lipid biosynthesis</keyword>
<dbReference type="GO" id="GO:0006633">
    <property type="term" value="P:fatty acid biosynthetic process"/>
    <property type="evidence" value="ECO:0007669"/>
    <property type="project" value="UniProtKB-UniRule"/>
</dbReference>
<evidence type="ECO:0000313" key="15">
    <source>
        <dbReference type="EMBL" id="RWX44901.1"/>
    </source>
</evidence>
<evidence type="ECO:0000256" key="6">
    <source>
        <dbReference type="ARBA" id="ARBA00022679"/>
    </source>
</evidence>
<dbReference type="InterPro" id="IPR020841">
    <property type="entry name" value="PKS_Beta-ketoAc_synthase_dom"/>
</dbReference>
<comment type="pathway">
    <text evidence="1 11">Lipid metabolism; fatty acid biosynthesis.</text>
</comment>
<evidence type="ECO:0000259" key="14">
    <source>
        <dbReference type="PROSITE" id="PS52004"/>
    </source>
</evidence>
<dbReference type="EMBL" id="MTKO01000086">
    <property type="protein sequence ID" value="RWX44901.1"/>
    <property type="molecule type" value="Genomic_DNA"/>
</dbReference>
<accession>A0A3S3SKT3</accession>
<dbReference type="Gene3D" id="3.40.47.10">
    <property type="match status" value="1"/>
</dbReference>
<evidence type="ECO:0000256" key="10">
    <source>
        <dbReference type="ARBA" id="ARBA00023315"/>
    </source>
</evidence>
<dbReference type="NCBIfam" id="NF005589">
    <property type="entry name" value="PRK07314.1"/>
    <property type="match status" value="1"/>
</dbReference>
<feature type="active site" description="For beta-ketoacyl synthase activity" evidence="12">
    <location>
        <position position="167"/>
    </location>
</feature>
<dbReference type="UniPathway" id="UPA00094"/>
<evidence type="ECO:0000256" key="2">
    <source>
        <dbReference type="ARBA" id="ARBA00008467"/>
    </source>
</evidence>
<dbReference type="NCBIfam" id="TIGR03150">
    <property type="entry name" value="fabF"/>
    <property type="match status" value="1"/>
</dbReference>
<reference evidence="15 16" key="1">
    <citation type="submission" date="2017-01" db="EMBL/GenBank/DDBJ databases">
        <title>The cable genome- insights into the physiology and evolution of filamentous bacteria capable of sulfide oxidation via long distance electron transfer.</title>
        <authorList>
            <person name="Schreiber L."/>
            <person name="Bjerg J.T."/>
            <person name="Boggild A."/>
            <person name="Van De Vossenberg J."/>
            <person name="Meysman F."/>
            <person name="Nielsen L.P."/>
            <person name="Schramm A."/>
            <person name="Kjeldsen K.U."/>
        </authorList>
    </citation>
    <scope>NUCLEOTIDE SEQUENCE [LARGE SCALE GENOMIC DNA]</scope>
    <source>
        <strain evidence="15">MCF</strain>
    </source>
</reference>
<dbReference type="InterPro" id="IPR014030">
    <property type="entry name" value="Ketoacyl_synth_N"/>
</dbReference>
<gene>
    <name evidence="15" type="ORF">H206_01246</name>
</gene>
<dbReference type="AlphaFoldDB" id="A0A3S3SKT3"/>
<comment type="caution">
    <text evidence="15">The sequence shown here is derived from an EMBL/GenBank/DDBJ whole genome shotgun (WGS) entry which is preliminary data.</text>
</comment>
<dbReference type="SUPFAM" id="SSF53901">
    <property type="entry name" value="Thiolase-like"/>
    <property type="match status" value="2"/>
</dbReference>
<dbReference type="SMART" id="SM00825">
    <property type="entry name" value="PKS_KS"/>
    <property type="match status" value="1"/>
</dbReference>
<dbReference type="GO" id="GO:0004315">
    <property type="term" value="F:3-oxoacyl-[acyl-carrier-protein] synthase activity"/>
    <property type="evidence" value="ECO:0007669"/>
    <property type="project" value="UniProtKB-UniRule"/>
</dbReference>
<evidence type="ECO:0000256" key="5">
    <source>
        <dbReference type="ARBA" id="ARBA00022516"/>
    </source>
</evidence>
<comment type="catalytic activity">
    <reaction evidence="11">
        <text>a fatty acyl-[ACP] + malonyl-[ACP] + H(+) = a 3-oxoacyl-[ACP] + holo-[ACP] + CO2</text>
        <dbReference type="Rhea" id="RHEA:22836"/>
        <dbReference type="Rhea" id="RHEA-COMP:9623"/>
        <dbReference type="Rhea" id="RHEA-COMP:9685"/>
        <dbReference type="Rhea" id="RHEA-COMP:9916"/>
        <dbReference type="Rhea" id="RHEA-COMP:14125"/>
        <dbReference type="ChEBI" id="CHEBI:15378"/>
        <dbReference type="ChEBI" id="CHEBI:16526"/>
        <dbReference type="ChEBI" id="CHEBI:64479"/>
        <dbReference type="ChEBI" id="CHEBI:78449"/>
        <dbReference type="ChEBI" id="CHEBI:78776"/>
        <dbReference type="ChEBI" id="CHEBI:138651"/>
    </reaction>
</comment>
<protein>
    <recommendedName>
        <fullName evidence="4 11">3-oxoacyl-[acyl-carrier-protein] synthase 2</fullName>
        <ecNumber evidence="3 11">2.3.1.179</ecNumber>
    </recommendedName>
</protein>
<comment type="catalytic activity">
    <reaction evidence="11">
        <text>(9Z)-hexadecenoyl-[ACP] + malonyl-[ACP] + H(+) = 3-oxo-(11Z)-octadecenoyl-[ACP] + holo-[ACP] + CO2</text>
        <dbReference type="Rhea" id="RHEA:55040"/>
        <dbReference type="Rhea" id="RHEA-COMP:9623"/>
        <dbReference type="Rhea" id="RHEA-COMP:9685"/>
        <dbReference type="Rhea" id="RHEA-COMP:10800"/>
        <dbReference type="Rhea" id="RHEA-COMP:14074"/>
        <dbReference type="ChEBI" id="CHEBI:15378"/>
        <dbReference type="ChEBI" id="CHEBI:16526"/>
        <dbReference type="ChEBI" id="CHEBI:64479"/>
        <dbReference type="ChEBI" id="CHEBI:78449"/>
        <dbReference type="ChEBI" id="CHEBI:83989"/>
        <dbReference type="ChEBI" id="CHEBI:138538"/>
        <dbReference type="EC" id="2.3.1.179"/>
    </reaction>
</comment>
<dbReference type="CDD" id="cd00834">
    <property type="entry name" value="KAS_I_II"/>
    <property type="match status" value="1"/>
</dbReference>
<evidence type="ECO:0000256" key="8">
    <source>
        <dbReference type="ARBA" id="ARBA00023098"/>
    </source>
</evidence>
<evidence type="ECO:0000256" key="9">
    <source>
        <dbReference type="ARBA" id="ARBA00023160"/>
    </source>
</evidence>
<name>A0A3S3SKT3_9BACT</name>
<dbReference type="InterPro" id="IPR016039">
    <property type="entry name" value="Thiolase-like"/>
</dbReference>
<dbReference type="InterPro" id="IPR017568">
    <property type="entry name" value="3-oxoacyl-ACP_synth-2"/>
</dbReference>
<dbReference type="InterPro" id="IPR000794">
    <property type="entry name" value="Beta-ketoacyl_synthase"/>
</dbReference>
<dbReference type="EC" id="2.3.1.179" evidence="3 11"/>
<comment type="similarity">
    <text evidence="2 11 13">Belongs to the thiolase-like superfamily. Beta-ketoacyl-ACP synthases family.</text>
</comment>
<proteinExistence type="inferred from homology"/>